<dbReference type="RefSeq" id="WP_045927619.1">
    <property type="nucleotide sequence ID" value="NZ_CP029477.1"/>
</dbReference>
<dbReference type="Proteomes" id="UP000246036">
    <property type="component" value="Chromosome"/>
</dbReference>
<keyword evidence="1" id="KW-0808">Transferase</keyword>
<dbReference type="GO" id="GO:0008982">
    <property type="term" value="F:protein-N(PI)-phosphohistidine-sugar phosphotransferase activity"/>
    <property type="evidence" value="ECO:0007669"/>
    <property type="project" value="InterPro"/>
</dbReference>
<gene>
    <name evidence="3" type="ORF">DKL58_01970</name>
    <name evidence="4" type="ORF">JF76_04200</name>
</gene>
<evidence type="ECO:0000313" key="6">
    <source>
        <dbReference type="Proteomes" id="UP000246036"/>
    </source>
</evidence>
<dbReference type="Gene3D" id="3.40.50.2300">
    <property type="match status" value="1"/>
</dbReference>
<keyword evidence="6" id="KW-1185">Reference proteome</keyword>
<dbReference type="STRING" id="1218493.JF76_04200"/>
<dbReference type="Proteomes" id="UP000033533">
    <property type="component" value="Unassembled WGS sequence"/>
</dbReference>
<dbReference type="Pfam" id="PF02302">
    <property type="entry name" value="PTS_IIB"/>
    <property type="match status" value="1"/>
</dbReference>
<dbReference type="HOGENOM" id="CLU_166897_0_0_9"/>
<evidence type="ECO:0000259" key="2">
    <source>
        <dbReference type="Pfam" id="PF02302"/>
    </source>
</evidence>
<protein>
    <submittedName>
        <fullName evidence="4">PTS Gat IIB</fullName>
    </submittedName>
    <submittedName>
        <fullName evidence="3">PTS fructose transporter subunit IIB</fullName>
    </submittedName>
</protein>
<dbReference type="InterPro" id="IPR036095">
    <property type="entry name" value="PTS_EIIB-like_sf"/>
</dbReference>
<evidence type="ECO:0000313" key="5">
    <source>
        <dbReference type="Proteomes" id="UP000033533"/>
    </source>
</evidence>
<dbReference type="EMBL" id="CP029477">
    <property type="protein sequence ID" value="AWM74835.1"/>
    <property type="molecule type" value="Genomic_DNA"/>
</dbReference>
<proteinExistence type="predicted"/>
<evidence type="ECO:0000256" key="1">
    <source>
        <dbReference type="ARBA" id="ARBA00022679"/>
    </source>
</evidence>
<dbReference type="AlphaFoldDB" id="A0A0F4LIF3"/>
<feature type="domain" description="Phosphotransferase system EIIB component type 2/3" evidence="2">
    <location>
        <begin position="8"/>
        <end position="99"/>
    </location>
</feature>
<dbReference type="PATRIC" id="fig|1218493.3.peg.448"/>
<dbReference type="KEGG" id="lkl:DKL58_01970"/>
<dbReference type="SUPFAM" id="SSF52794">
    <property type="entry name" value="PTS system IIB component-like"/>
    <property type="match status" value="1"/>
</dbReference>
<dbReference type="GO" id="GO:0009401">
    <property type="term" value="P:phosphoenolpyruvate-dependent sugar phosphotransferase system"/>
    <property type="evidence" value="ECO:0007669"/>
    <property type="project" value="InterPro"/>
</dbReference>
<dbReference type="OrthoDB" id="2226490at2"/>
<reference evidence="4 5" key="1">
    <citation type="submission" date="2014-12" db="EMBL/GenBank/DDBJ databases">
        <title>Comparative genomics of the lactic acid bacteria isolated from the honey bee gut.</title>
        <authorList>
            <person name="Ellegaard K.M."/>
            <person name="Tamarit D."/>
            <person name="Javelind E."/>
            <person name="Olofsson T."/>
            <person name="Andersson S.G."/>
            <person name="Vasquez A."/>
        </authorList>
    </citation>
    <scope>NUCLEOTIDE SEQUENCE [LARGE SCALE GENOMIC DNA]</scope>
    <source>
        <strain evidence="4 5">Biut2</strain>
    </source>
</reference>
<dbReference type="InterPro" id="IPR003501">
    <property type="entry name" value="PTS_EIIB_2/3"/>
</dbReference>
<evidence type="ECO:0000313" key="4">
    <source>
        <dbReference type="EMBL" id="KJY58103.1"/>
    </source>
</evidence>
<dbReference type="EMBL" id="JXBY01000011">
    <property type="protein sequence ID" value="KJY58103.1"/>
    <property type="molecule type" value="Genomic_DNA"/>
</dbReference>
<organism evidence="4 5">
    <name type="scientific">Lactobacillus kullabergensis</name>
    <dbReference type="NCBI Taxonomy" id="1218493"/>
    <lineage>
        <taxon>Bacteria</taxon>
        <taxon>Bacillati</taxon>
        <taxon>Bacillota</taxon>
        <taxon>Bacilli</taxon>
        <taxon>Lactobacillales</taxon>
        <taxon>Lactobacillaceae</taxon>
        <taxon>Lactobacillus</taxon>
    </lineage>
</organism>
<sequence>MSREVKFIAACGAGVNSSHQIKDAVEEEMRKRGYNVKVDAYMIKDVNEDLLSHYDGYLTIAKTDLSFKPKIPLIDAGAILYRIPAMAKPVYDNVEKVVKEINAK</sequence>
<name>A0A0F4LIF3_9LACO</name>
<reference evidence="3 6" key="2">
    <citation type="submission" date="2018-05" db="EMBL/GenBank/DDBJ databases">
        <title>Reference genomes for bee gut microbiota database.</title>
        <authorList>
            <person name="Ellegaard K.M."/>
        </authorList>
    </citation>
    <scope>NUCLEOTIDE SEQUENCE [LARGE SCALE GENOMIC DNA]</scope>
    <source>
        <strain evidence="3 6">ESL0186</strain>
    </source>
</reference>
<accession>A0A0F4LIF3</accession>
<evidence type="ECO:0000313" key="3">
    <source>
        <dbReference type="EMBL" id="AWM74835.1"/>
    </source>
</evidence>